<evidence type="ECO:0000313" key="1">
    <source>
        <dbReference type="EMBL" id="CAK5088975.1"/>
    </source>
</evidence>
<keyword evidence="2" id="KW-1185">Reference proteome</keyword>
<evidence type="ECO:0000313" key="2">
    <source>
        <dbReference type="Proteomes" id="UP001497535"/>
    </source>
</evidence>
<protein>
    <submittedName>
        <fullName evidence="1">Uncharacterized protein</fullName>
    </submittedName>
</protein>
<organism evidence="1 2">
    <name type="scientific">Meloidogyne enterolobii</name>
    <name type="common">Root-knot nematode worm</name>
    <name type="synonym">Meloidogyne mayaguensis</name>
    <dbReference type="NCBI Taxonomy" id="390850"/>
    <lineage>
        <taxon>Eukaryota</taxon>
        <taxon>Metazoa</taxon>
        <taxon>Ecdysozoa</taxon>
        <taxon>Nematoda</taxon>
        <taxon>Chromadorea</taxon>
        <taxon>Rhabditida</taxon>
        <taxon>Tylenchina</taxon>
        <taxon>Tylenchomorpha</taxon>
        <taxon>Tylenchoidea</taxon>
        <taxon>Meloidogynidae</taxon>
        <taxon>Meloidogyninae</taxon>
        <taxon>Meloidogyne</taxon>
    </lineage>
</organism>
<dbReference type="Proteomes" id="UP001497535">
    <property type="component" value="Unassembled WGS sequence"/>
</dbReference>
<name>A0ACB1AG00_MELEN</name>
<reference evidence="1" key="1">
    <citation type="submission" date="2023-11" db="EMBL/GenBank/DDBJ databases">
        <authorList>
            <person name="Poullet M."/>
        </authorList>
    </citation>
    <scope>NUCLEOTIDE SEQUENCE</scope>
    <source>
        <strain evidence="1">E1834</strain>
    </source>
</reference>
<dbReference type="EMBL" id="CAVMJV010000075">
    <property type="protein sequence ID" value="CAK5088975.1"/>
    <property type="molecule type" value="Genomic_DNA"/>
</dbReference>
<accession>A0ACB1AG00</accession>
<sequence length="256" mass="30063">MYLIKLIFIFVLFIVFVDCGIFPALQTINYLGPPLKTSINNNNSNHPSFPFSSLKTKNSPPKIFSLKINTSETKNKFKNLNKFPSIFPKNFKKSKISSSCWNNNYPTEEGEDYPSHSFFNKSNKIAKILVWEFQLYKLNEKLEGTNDWGQQLNKEERANVILISELFSWLTLKEHLNVNLKKAVGLLIALRESDRILQNADFLCSVFNYLKRIEGEKEEEKELLNRWTLDELKINFWNVLEIDEVFIEIMYLCRDI</sequence>
<proteinExistence type="predicted"/>
<comment type="caution">
    <text evidence="1">The sequence shown here is derived from an EMBL/GenBank/DDBJ whole genome shotgun (WGS) entry which is preliminary data.</text>
</comment>
<gene>
    <name evidence="1" type="ORF">MENTE1834_LOCUS36669</name>
</gene>